<dbReference type="PROSITE" id="PS50949">
    <property type="entry name" value="HTH_GNTR"/>
    <property type="match status" value="1"/>
</dbReference>
<reference evidence="5 6" key="1">
    <citation type="submission" date="2021-07" db="EMBL/GenBank/DDBJ databases">
        <title>Paenibacillus radiodurans sp. nov., isolated from the southeastern edge of Tengger Desert.</title>
        <authorList>
            <person name="Zhang G."/>
        </authorList>
    </citation>
    <scope>NUCLEOTIDE SEQUENCE [LARGE SCALE GENOMIC DNA]</scope>
    <source>
        <strain evidence="5 6">CCM 7311</strain>
    </source>
</reference>
<dbReference type="InterPro" id="IPR000524">
    <property type="entry name" value="Tscrpt_reg_HTH_GntR"/>
</dbReference>
<keyword evidence="6" id="KW-1185">Reference proteome</keyword>
<dbReference type="InterPro" id="IPR036390">
    <property type="entry name" value="WH_DNA-bd_sf"/>
</dbReference>
<keyword evidence="2" id="KW-0238">DNA-binding</keyword>
<gene>
    <name evidence="5" type="ORF">K0U00_39725</name>
</gene>
<dbReference type="Gene3D" id="1.10.10.10">
    <property type="entry name" value="Winged helix-like DNA-binding domain superfamily/Winged helix DNA-binding domain"/>
    <property type="match status" value="1"/>
</dbReference>
<keyword evidence="3" id="KW-0804">Transcription</keyword>
<comment type="caution">
    <text evidence="5">The sequence shown here is derived from an EMBL/GenBank/DDBJ whole genome shotgun (WGS) entry which is preliminary data.</text>
</comment>
<feature type="domain" description="HTH gntR-type" evidence="4">
    <location>
        <begin position="11"/>
        <end position="79"/>
    </location>
</feature>
<evidence type="ECO:0000256" key="3">
    <source>
        <dbReference type="ARBA" id="ARBA00023163"/>
    </source>
</evidence>
<dbReference type="CDD" id="cd07377">
    <property type="entry name" value="WHTH_GntR"/>
    <property type="match status" value="1"/>
</dbReference>
<name>A0ABS7CGZ1_9BACL</name>
<organism evidence="5 6">
    <name type="scientific">Paenibacillus sepulcri</name>
    <dbReference type="NCBI Taxonomy" id="359917"/>
    <lineage>
        <taxon>Bacteria</taxon>
        <taxon>Bacillati</taxon>
        <taxon>Bacillota</taxon>
        <taxon>Bacilli</taxon>
        <taxon>Bacillales</taxon>
        <taxon>Paenibacillaceae</taxon>
        <taxon>Paenibacillus</taxon>
    </lineage>
</organism>
<feature type="non-terminal residue" evidence="5">
    <location>
        <position position="84"/>
    </location>
</feature>
<dbReference type="PANTHER" id="PTHR38445:SF9">
    <property type="entry name" value="HTH-TYPE TRANSCRIPTIONAL REPRESSOR YTRA"/>
    <property type="match status" value="1"/>
</dbReference>
<evidence type="ECO:0000259" key="4">
    <source>
        <dbReference type="PROSITE" id="PS50949"/>
    </source>
</evidence>
<keyword evidence="1" id="KW-0805">Transcription regulation</keyword>
<dbReference type="SUPFAM" id="SSF46785">
    <property type="entry name" value="Winged helix' DNA-binding domain"/>
    <property type="match status" value="1"/>
</dbReference>
<dbReference type="InterPro" id="IPR036388">
    <property type="entry name" value="WH-like_DNA-bd_sf"/>
</dbReference>
<evidence type="ECO:0000313" key="6">
    <source>
        <dbReference type="Proteomes" id="UP001519887"/>
    </source>
</evidence>
<dbReference type="Proteomes" id="UP001519887">
    <property type="component" value="Unassembled WGS sequence"/>
</dbReference>
<accession>A0ABS7CGZ1</accession>
<evidence type="ECO:0000256" key="1">
    <source>
        <dbReference type="ARBA" id="ARBA00023015"/>
    </source>
</evidence>
<evidence type="ECO:0000256" key="2">
    <source>
        <dbReference type="ARBA" id="ARBA00023125"/>
    </source>
</evidence>
<evidence type="ECO:0000313" key="5">
    <source>
        <dbReference type="EMBL" id="MBW7460210.1"/>
    </source>
</evidence>
<sequence>MFKDFKLIDERPVAIQVKDYMKRLIIKGALQAGQKLPSTRELGGLLKVSRNTVMAVYADLEADGFVYVLQGKGSYVAALADNAS</sequence>
<dbReference type="PANTHER" id="PTHR38445">
    <property type="entry name" value="HTH-TYPE TRANSCRIPTIONAL REPRESSOR YTRA"/>
    <property type="match status" value="1"/>
</dbReference>
<dbReference type="SMART" id="SM00345">
    <property type="entry name" value="HTH_GNTR"/>
    <property type="match status" value="1"/>
</dbReference>
<proteinExistence type="predicted"/>
<dbReference type="PRINTS" id="PR00035">
    <property type="entry name" value="HTHGNTR"/>
</dbReference>
<dbReference type="EMBL" id="JAHZIK010002087">
    <property type="protein sequence ID" value="MBW7460210.1"/>
    <property type="molecule type" value="Genomic_DNA"/>
</dbReference>
<protein>
    <submittedName>
        <fullName evidence="5">GntR family transcriptional regulator</fullName>
    </submittedName>
</protein>
<dbReference type="Pfam" id="PF00392">
    <property type="entry name" value="GntR"/>
    <property type="match status" value="1"/>
</dbReference>